<keyword evidence="7 12" id="KW-0547">Nucleotide-binding</keyword>
<evidence type="ECO:0000256" key="8">
    <source>
        <dbReference type="ARBA" id="ARBA00022840"/>
    </source>
</evidence>
<evidence type="ECO:0000256" key="6">
    <source>
        <dbReference type="ARBA" id="ARBA00022723"/>
    </source>
</evidence>
<evidence type="ECO:0000256" key="11">
    <source>
        <dbReference type="ARBA" id="ARBA00047967"/>
    </source>
</evidence>
<evidence type="ECO:0000256" key="1">
    <source>
        <dbReference type="ARBA" id="ARBA00001966"/>
    </source>
</evidence>
<evidence type="ECO:0000256" key="9">
    <source>
        <dbReference type="ARBA" id="ARBA00023004"/>
    </source>
</evidence>
<dbReference type="SUPFAM" id="SSF52540">
    <property type="entry name" value="P-loop containing nucleoside triphosphate hydrolases"/>
    <property type="match status" value="1"/>
</dbReference>
<evidence type="ECO:0000256" key="12">
    <source>
        <dbReference type="RuleBase" id="RU003688"/>
    </source>
</evidence>
<dbReference type="GO" id="GO:0016163">
    <property type="term" value="F:nitrogenase activity"/>
    <property type="evidence" value="ECO:0007669"/>
    <property type="project" value="UniProtKB-EC"/>
</dbReference>
<dbReference type="EC" id="1.18.6.1" evidence="5"/>
<dbReference type="InterPro" id="IPR000392">
    <property type="entry name" value="NifH/frxC"/>
</dbReference>
<organism evidence="13 14">
    <name type="scientific">Syntrophomonas wolfei</name>
    <dbReference type="NCBI Taxonomy" id="863"/>
    <lineage>
        <taxon>Bacteria</taxon>
        <taxon>Bacillati</taxon>
        <taxon>Bacillota</taxon>
        <taxon>Clostridia</taxon>
        <taxon>Eubacteriales</taxon>
        <taxon>Syntrophomonadaceae</taxon>
        <taxon>Syntrophomonas</taxon>
    </lineage>
</organism>
<evidence type="ECO:0000313" key="13">
    <source>
        <dbReference type="EMBL" id="HBK54498.1"/>
    </source>
</evidence>
<evidence type="ECO:0000256" key="7">
    <source>
        <dbReference type="ARBA" id="ARBA00022741"/>
    </source>
</evidence>
<evidence type="ECO:0000256" key="3">
    <source>
        <dbReference type="ARBA" id="ARBA00005504"/>
    </source>
</evidence>
<keyword evidence="12" id="KW-0004">4Fe-4S</keyword>
<comment type="catalytic activity">
    <reaction evidence="11">
        <text>N2 + 8 reduced [2Fe-2S]-[ferredoxin] + 16 ATP + 16 H2O = H2 + 8 oxidized [2Fe-2S]-[ferredoxin] + 2 NH4(+) + 16 ADP + 16 phosphate + 6 H(+)</text>
        <dbReference type="Rhea" id="RHEA:21448"/>
        <dbReference type="Rhea" id="RHEA-COMP:10000"/>
        <dbReference type="Rhea" id="RHEA-COMP:10001"/>
        <dbReference type="ChEBI" id="CHEBI:15377"/>
        <dbReference type="ChEBI" id="CHEBI:15378"/>
        <dbReference type="ChEBI" id="CHEBI:17997"/>
        <dbReference type="ChEBI" id="CHEBI:18276"/>
        <dbReference type="ChEBI" id="CHEBI:28938"/>
        <dbReference type="ChEBI" id="CHEBI:30616"/>
        <dbReference type="ChEBI" id="CHEBI:33737"/>
        <dbReference type="ChEBI" id="CHEBI:33738"/>
        <dbReference type="ChEBI" id="CHEBI:43474"/>
        <dbReference type="ChEBI" id="CHEBI:456216"/>
        <dbReference type="EC" id="1.18.6.1"/>
    </reaction>
</comment>
<dbReference type="AlphaFoldDB" id="A0A354YYS9"/>
<dbReference type="GO" id="GO:0051539">
    <property type="term" value="F:4 iron, 4 sulfur cluster binding"/>
    <property type="evidence" value="ECO:0007669"/>
    <property type="project" value="UniProtKB-KW"/>
</dbReference>
<name>A0A354YYS9_9FIRM</name>
<dbReference type="STRING" id="378794.GCA_001570625_01601"/>
<dbReference type="RefSeq" id="WP_276620496.1">
    <property type="nucleotide sequence ID" value="NZ_DCDX01000126.1"/>
</dbReference>
<dbReference type="CDD" id="cd02040">
    <property type="entry name" value="NifH"/>
    <property type="match status" value="1"/>
</dbReference>
<accession>A0A354YYS9</accession>
<gene>
    <name evidence="13" type="ORF">DDZ44_11230</name>
</gene>
<reference evidence="13 14" key="1">
    <citation type="journal article" date="2018" name="Nat. Biotechnol.">
        <title>A standardized bacterial taxonomy based on genome phylogeny substantially revises the tree of life.</title>
        <authorList>
            <person name="Parks D.H."/>
            <person name="Chuvochina M."/>
            <person name="Waite D.W."/>
            <person name="Rinke C."/>
            <person name="Skarshewski A."/>
            <person name="Chaumeil P.A."/>
            <person name="Hugenholtz P."/>
        </authorList>
    </citation>
    <scope>NUCLEOTIDE SEQUENCE [LARGE SCALE GENOMIC DNA]</scope>
    <source>
        <strain evidence="13">UBA10948</strain>
    </source>
</reference>
<dbReference type="Gene3D" id="3.40.50.300">
    <property type="entry name" value="P-loop containing nucleotide triphosphate hydrolases"/>
    <property type="match status" value="1"/>
</dbReference>
<dbReference type="PROSITE" id="PS51026">
    <property type="entry name" value="NIFH_FRXC_3"/>
    <property type="match status" value="1"/>
</dbReference>
<comment type="similarity">
    <text evidence="3 12">Belongs to the NifH/BchL/ChlL family.</text>
</comment>
<evidence type="ECO:0000256" key="4">
    <source>
        <dbReference type="ARBA" id="ARBA00011738"/>
    </source>
</evidence>
<dbReference type="GO" id="GO:0046872">
    <property type="term" value="F:metal ion binding"/>
    <property type="evidence" value="ECO:0007669"/>
    <property type="project" value="UniProtKB-KW"/>
</dbReference>
<evidence type="ECO:0000256" key="10">
    <source>
        <dbReference type="ARBA" id="ARBA00023014"/>
    </source>
</evidence>
<evidence type="ECO:0000256" key="2">
    <source>
        <dbReference type="ARBA" id="ARBA00002234"/>
    </source>
</evidence>
<dbReference type="PANTHER" id="PTHR42864:SF2">
    <property type="entry name" value="LIGHT-INDEPENDENT PROTOCHLOROPHYLLIDE REDUCTASE IRON-SULFUR ATP-BINDING PROTEIN"/>
    <property type="match status" value="1"/>
</dbReference>
<evidence type="ECO:0000313" key="14">
    <source>
        <dbReference type="Proteomes" id="UP000263273"/>
    </source>
</evidence>
<dbReference type="PIRSF" id="PIRSF000363">
    <property type="entry name" value="Nitrogenase_iron"/>
    <property type="match status" value="1"/>
</dbReference>
<comment type="subunit">
    <text evidence="4">Homodimer.</text>
</comment>
<dbReference type="Proteomes" id="UP000263273">
    <property type="component" value="Unassembled WGS sequence"/>
</dbReference>
<protein>
    <recommendedName>
        <fullName evidence="5">nitrogenase</fullName>
        <ecNumber evidence="5">1.18.6.1</ecNumber>
    </recommendedName>
</protein>
<comment type="function">
    <text evidence="2">The key enzymatic reactions in nitrogen fixation are catalyzed by the nitrogenase complex, which has 2 components: the iron protein and the molybdenum-iron protein.</text>
</comment>
<dbReference type="PROSITE" id="PS00692">
    <property type="entry name" value="NIFH_FRXC_2"/>
    <property type="match status" value="1"/>
</dbReference>
<keyword evidence="8 12" id="KW-0067">ATP-binding</keyword>
<dbReference type="Pfam" id="PF00142">
    <property type="entry name" value="Fer4_NifH"/>
    <property type="match status" value="1"/>
</dbReference>
<keyword evidence="12" id="KW-0560">Oxidoreductase</keyword>
<comment type="caution">
    <text evidence="13">The sequence shown here is derived from an EMBL/GenBank/DDBJ whole genome shotgun (WGS) entry which is preliminary data.</text>
</comment>
<dbReference type="PRINTS" id="PR00091">
    <property type="entry name" value="NITROGNASEII"/>
</dbReference>
<dbReference type="PROSITE" id="PS00746">
    <property type="entry name" value="NIFH_FRXC_1"/>
    <property type="match status" value="1"/>
</dbReference>
<dbReference type="InterPro" id="IPR030655">
    <property type="entry name" value="NifH/chlL_CS"/>
</dbReference>
<dbReference type="GO" id="GO:0005524">
    <property type="term" value="F:ATP binding"/>
    <property type="evidence" value="ECO:0007669"/>
    <property type="project" value="UniProtKB-KW"/>
</dbReference>
<keyword evidence="9 12" id="KW-0408">Iron</keyword>
<dbReference type="InterPro" id="IPR027417">
    <property type="entry name" value="P-loop_NTPase"/>
</dbReference>
<sequence>MRRIAIYGKGGIGKSTITSTLSAALSTMGYRVMQVGCDPKADSTITLTAGKTLTPIMDYLKEHGKCDSLEEITVQGFNGIVCVETGGPTPGIGCAGRGIITSFNVLDELGAYQVFNPDFVFYDVLGDVVCGGFALPLRQGYADEVIIVTSGEPMALFAAGNIKKALDNFAERDYAQLRGLILNLRNIEREEEIVNDFAERMGVPVFGIIPRDKNIQLYESRQQTVIEGDPALNISRSIMKLAEQIIDFGEAS</sequence>
<proteinExistence type="inferred from homology"/>
<keyword evidence="10 12" id="KW-0411">Iron-sulfur</keyword>
<comment type="cofactor">
    <cofactor evidence="1">
        <name>[4Fe-4S] cluster</name>
        <dbReference type="ChEBI" id="CHEBI:49883"/>
    </cofactor>
</comment>
<keyword evidence="6 12" id="KW-0479">Metal-binding</keyword>
<evidence type="ECO:0000256" key="5">
    <source>
        <dbReference type="ARBA" id="ARBA00012773"/>
    </source>
</evidence>
<dbReference type="EMBL" id="DNZF01000243">
    <property type="protein sequence ID" value="HBK54498.1"/>
    <property type="molecule type" value="Genomic_DNA"/>
</dbReference>
<dbReference type="PANTHER" id="PTHR42864">
    <property type="entry name" value="LIGHT-INDEPENDENT PROTOCHLOROPHYLLIDE REDUCTASE IRON-SULFUR ATP-BINDING PROTEIN"/>
    <property type="match status" value="1"/>
</dbReference>